<dbReference type="EMBL" id="BAABAV010000001">
    <property type="protein sequence ID" value="GAA4268204.1"/>
    <property type="molecule type" value="Genomic_DNA"/>
</dbReference>
<dbReference type="InterPro" id="IPR042557">
    <property type="entry name" value="SCO4226"/>
</dbReference>
<dbReference type="RefSeq" id="WP_139001821.1">
    <property type="nucleotide sequence ID" value="NZ_BAABAV010000001.1"/>
</dbReference>
<dbReference type="InterPro" id="IPR029787">
    <property type="entry name" value="Nucleotide_cyclase"/>
</dbReference>
<protein>
    <recommendedName>
        <fullName evidence="4">HTH araC/xylS-type domain-containing protein</fullName>
    </recommendedName>
</protein>
<dbReference type="Gene3D" id="3.30.70.1230">
    <property type="entry name" value="Nucleotide cyclase"/>
    <property type="match status" value="1"/>
</dbReference>
<dbReference type="SMART" id="SM00342">
    <property type="entry name" value="HTH_ARAC"/>
    <property type="match status" value="1"/>
</dbReference>
<dbReference type="Proteomes" id="UP001500027">
    <property type="component" value="Unassembled WGS sequence"/>
</dbReference>
<dbReference type="Gene3D" id="3.30.70.3090">
    <property type="entry name" value="ORF SCO4226, nickel-binding ferredoxin-like monomer"/>
    <property type="match status" value="1"/>
</dbReference>
<dbReference type="SUPFAM" id="SSF46689">
    <property type="entry name" value="Homeodomain-like"/>
    <property type="match status" value="1"/>
</dbReference>
<evidence type="ECO:0000256" key="3">
    <source>
        <dbReference type="ARBA" id="ARBA00023163"/>
    </source>
</evidence>
<dbReference type="PANTHER" id="PTHR43280">
    <property type="entry name" value="ARAC-FAMILY TRANSCRIPTIONAL REGULATOR"/>
    <property type="match status" value="1"/>
</dbReference>
<dbReference type="InterPro" id="IPR025336">
    <property type="entry name" value="SCO4226-like"/>
</dbReference>
<dbReference type="PRINTS" id="PR00032">
    <property type="entry name" value="HTHARAC"/>
</dbReference>
<dbReference type="InterPro" id="IPR018060">
    <property type="entry name" value="HTH_AraC"/>
</dbReference>
<dbReference type="Pfam" id="PF12833">
    <property type="entry name" value="HTH_18"/>
    <property type="match status" value="1"/>
</dbReference>
<dbReference type="Gene3D" id="1.10.10.60">
    <property type="entry name" value="Homeodomain-like"/>
    <property type="match status" value="1"/>
</dbReference>
<gene>
    <name evidence="5" type="ORF">GCM10022257_03050</name>
</gene>
<proteinExistence type="predicted"/>
<keyword evidence="6" id="KW-1185">Reference proteome</keyword>
<feature type="domain" description="HTH araC/xylS-type" evidence="4">
    <location>
        <begin position="264"/>
        <end position="363"/>
    </location>
</feature>
<keyword evidence="1" id="KW-0805">Transcription regulation</keyword>
<dbReference type="InterPro" id="IPR009057">
    <property type="entry name" value="Homeodomain-like_sf"/>
</dbReference>
<accession>A0ABP8E7P8</accession>
<dbReference type="SUPFAM" id="SSF55073">
    <property type="entry name" value="Nucleotide cyclase"/>
    <property type="match status" value="1"/>
</dbReference>
<keyword evidence="3" id="KW-0804">Transcription</keyword>
<dbReference type="InterPro" id="IPR018062">
    <property type="entry name" value="HTH_AraC-typ_CS"/>
</dbReference>
<keyword evidence="2" id="KW-0238">DNA-binding</keyword>
<sequence>MPIYMDFHDLPDGVTAAHVAEMHQADLKIEHKYNCRGLTYWCDERRQTAFCLIEAPNEQAIVDLHQKAHGAVPQRIIEVNDKIVESFLGRIEDPEKSQNTKLNIINDPAFRTLMVIIIKKKSLRKESFKTLSAAIRGYHKSITNIISKQKGRVVKEKANIFLTSFDSVTNAIKSAHEIKEIYNCVITPDLQFQIGISAGVPVTNKKNIFEDTIKKANYLAYLANEKVTLSKEVKDLYESENRQISIADNHEFNVLNSKDEDFIVNLMEYTEKVWSFSNINVSDFHKNLGFSKSKLYRTMISIIGMSPNSFLKNYRLNMAIELLDKQKSNISEIAYLTGFSSPTYFSKCFKQVYGILPSNYIKLQLALKQKWPEGNNVYN</sequence>
<organism evidence="5 6">
    <name type="scientific">Hyunsoonleella aestuarii</name>
    <dbReference type="NCBI Taxonomy" id="912802"/>
    <lineage>
        <taxon>Bacteria</taxon>
        <taxon>Pseudomonadati</taxon>
        <taxon>Bacteroidota</taxon>
        <taxon>Flavobacteriia</taxon>
        <taxon>Flavobacteriales</taxon>
        <taxon>Flavobacteriaceae</taxon>
    </lineage>
</organism>
<evidence type="ECO:0000259" key="4">
    <source>
        <dbReference type="PROSITE" id="PS01124"/>
    </source>
</evidence>
<name>A0ABP8E7P8_9FLAO</name>
<dbReference type="PROSITE" id="PS01124">
    <property type="entry name" value="HTH_ARAC_FAMILY_2"/>
    <property type="match status" value="1"/>
</dbReference>
<evidence type="ECO:0000256" key="1">
    <source>
        <dbReference type="ARBA" id="ARBA00023015"/>
    </source>
</evidence>
<reference evidence="6" key="1">
    <citation type="journal article" date="2019" name="Int. J. Syst. Evol. Microbiol.">
        <title>The Global Catalogue of Microorganisms (GCM) 10K type strain sequencing project: providing services to taxonomists for standard genome sequencing and annotation.</title>
        <authorList>
            <consortium name="The Broad Institute Genomics Platform"/>
            <consortium name="The Broad Institute Genome Sequencing Center for Infectious Disease"/>
            <person name="Wu L."/>
            <person name="Ma J."/>
        </authorList>
    </citation>
    <scope>NUCLEOTIDE SEQUENCE [LARGE SCALE GENOMIC DNA]</scope>
    <source>
        <strain evidence="6">JCM 17452</strain>
    </source>
</reference>
<evidence type="ECO:0000256" key="2">
    <source>
        <dbReference type="ARBA" id="ARBA00023125"/>
    </source>
</evidence>
<evidence type="ECO:0000313" key="5">
    <source>
        <dbReference type="EMBL" id="GAA4268204.1"/>
    </source>
</evidence>
<dbReference type="Pfam" id="PF14026">
    <property type="entry name" value="SCO4226-like"/>
    <property type="match status" value="1"/>
</dbReference>
<dbReference type="PROSITE" id="PS00041">
    <property type="entry name" value="HTH_ARAC_FAMILY_1"/>
    <property type="match status" value="1"/>
</dbReference>
<dbReference type="PANTHER" id="PTHR43280:SF2">
    <property type="entry name" value="HTH-TYPE TRANSCRIPTIONAL REGULATOR EXSA"/>
    <property type="match status" value="1"/>
</dbReference>
<comment type="caution">
    <text evidence="5">The sequence shown here is derived from an EMBL/GenBank/DDBJ whole genome shotgun (WGS) entry which is preliminary data.</text>
</comment>
<dbReference type="InterPro" id="IPR020449">
    <property type="entry name" value="Tscrpt_reg_AraC-type_HTH"/>
</dbReference>
<evidence type="ECO:0000313" key="6">
    <source>
        <dbReference type="Proteomes" id="UP001500027"/>
    </source>
</evidence>